<reference evidence="1" key="2">
    <citation type="journal article" date="2020" name="Nat. Commun.">
        <title>Large-scale genome sequencing of mycorrhizal fungi provides insights into the early evolution of symbiotic traits.</title>
        <authorList>
            <person name="Miyauchi S."/>
            <person name="Kiss E."/>
            <person name="Kuo A."/>
            <person name="Drula E."/>
            <person name="Kohler A."/>
            <person name="Sanchez-Garcia M."/>
            <person name="Morin E."/>
            <person name="Andreopoulos B."/>
            <person name="Barry K.W."/>
            <person name="Bonito G."/>
            <person name="Buee M."/>
            <person name="Carver A."/>
            <person name="Chen C."/>
            <person name="Cichocki N."/>
            <person name="Clum A."/>
            <person name="Culley D."/>
            <person name="Crous P.W."/>
            <person name="Fauchery L."/>
            <person name="Girlanda M."/>
            <person name="Hayes R.D."/>
            <person name="Keri Z."/>
            <person name="LaButti K."/>
            <person name="Lipzen A."/>
            <person name="Lombard V."/>
            <person name="Magnuson J."/>
            <person name="Maillard F."/>
            <person name="Murat C."/>
            <person name="Nolan M."/>
            <person name="Ohm R.A."/>
            <person name="Pangilinan J."/>
            <person name="Pereira M.F."/>
            <person name="Perotto S."/>
            <person name="Peter M."/>
            <person name="Pfister S."/>
            <person name="Riley R."/>
            <person name="Sitrit Y."/>
            <person name="Stielow J.B."/>
            <person name="Szollosi G."/>
            <person name="Zifcakova L."/>
            <person name="Stursova M."/>
            <person name="Spatafora J.W."/>
            <person name="Tedersoo L."/>
            <person name="Vaario L.M."/>
            <person name="Yamada A."/>
            <person name="Yan M."/>
            <person name="Wang P."/>
            <person name="Xu J."/>
            <person name="Bruns T."/>
            <person name="Baldrian P."/>
            <person name="Vilgalys R."/>
            <person name="Dunand C."/>
            <person name="Henrissat B."/>
            <person name="Grigoriev I.V."/>
            <person name="Hibbett D."/>
            <person name="Nagy L.G."/>
            <person name="Martin F.M."/>
        </authorList>
    </citation>
    <scope>NUCLEOTIDE SEQUENCE</scope>
    <source>
        <strain evidence="1">P2</strain>
    </source>
</reference>
<gene>
    <name evidence="1" type="ORF">BDM02DRAFT_1999371</name>
</gene>
<organism evidence="1 2">
    <name type="scientific">Thelephora ganbajun</name>
    <name type="common">Ganba fungus</name>
    <dbReference type="NCBI Taxonomy" id="370292"/>
    <lineage>
        <taxon>Eukaryota</taxon>
        <taxon>Fungi</taxon>
        <taxon>Dikarya</taxon>
        <taxon>Basidiomycota</taxon>
        <taxon>Agaricomycotina</taxon>
        <taxon>Agaricomycetes</taxon>
        <taxon>Thelephorales</taxon>
        <taxon>Thelephoraceae</taxon>
        <taxon>Thelephora</taxon>
    </lineage>
</organism>
<dbReference type="Proteomes" id="UP000886501">
    <property type="component" value="Unassembled WGS sequence"/>
</dbReference>
<comment type="caution">
    <text evidence="1">The sequence shown here is derived from an EMBL/GenBank/DDBJ whole genome shotgun (WGS) entry which is preliminary data.</text>
</comment>
<accession>A0ACB6ZHD4</accession>
<sequence>MPQRCKPPTGRKARGPDSTRLSFLLNVTLREIKERGVKTDGWFGELISLNVDDQFQSYSSEMSLKTSETSRRLGIPHKTLQISWGFPPYAVKPSLGRSFECIARDARDILLFGFLGLGGMKPSRGLEWVMGHRGRWVGMGLTGCSGG</sequence>
<evidence type="ECO:0000313" key="2">
    <source>
        <dbReference type="Proteomes" id="UP000886501"/>
    </source>
</evidence>
<keyword evidence="2" id="KW-1185">Reference proteome</keyword>
<name>A0ACB6ZHD4_THEGA</name>
<protein>
    <submittedName>
        <fullName evidence="1">Uncharacterized protein</fullName>
    </submittedName>
</protein>
<dbReference type="EMBL" id="MU118004">
    <property type="protein sequence ID" value="KAF9648979.1"/>
    <property type="molecule type" value="Genomic_DNA"/>
</dbReference>
<evidence type="ECO:0000313" key="1">
    <source>
        <dbReference type="EMBL" id="KAF9648979.1"/>
    </source>
</evidence>
<reference evidence="1" key="1">
    <citation type="submission" date="2019-10" db="EMBL/GenBank/DDBJ databases">
        <authorList>
            <consortium name="DOE Joint Genome Institute"/>
            <person name="Kuo A."/>
            <person name="Miyauchi S."/>
            <person name="Kiss E."/>
            <person name="Drula E."/>
            <person name="Kohler A."/>
            <person name="Sanchez-Garcia M."/>
            <person name="Andreopoulos B."/>
            <person name="Barry K.W."/>
            <person name="Bonito G."/>
            <person name="Buee M."/>
            <person name="Carver A."/>
            <person name="Chen C."/>
            <person name="Cichocki N."/>
            <person name="Clum A."/>
            <person name="Culley D."/>
            <person name="Crous P.W."/>
            <person name="Fauchery L."/>
            <person name="Girlanda M."/>
            <person name="Hayes R."/>
            <person name="Keri Z."/>
            <person name="Labutti K."/>
            <person name="Lipzen A."/>
            <person name="Lombard V."/>
            <person name="Magnuson J."/>
            <person name="Maillard F."/>
            <person name="Morin E."/>
            <person name="Murat C."/>
            <person name="Nolan M."/>
            <person name="Ohm R."/>
            <person name="Pangilinan J."/>
            <person name="Pereira M."/>
            <person name="Perotto S."/>
            <person name="Peter M."/>
            <person name="Riley R."/>
            <person name="Sitrit Y."/>
            <person name="Stielow B."/>
            <person name="Szollosi G."/>
            <person name="Zifcakova L."/>
            <person name="Stursova M."/>
            <person name="Spatafora J.W."/>
            <person name="Tedersoo L."/>
            <person name="Vaario L.-M."/>
            <person name="Yamada A."/>
            <person name="Yan M."/>
            <person name="Wang P."/>
            <person name="Xu J."/>
            <person name="Bruns T."/>
            <person name="Baldrian P."/>
            <person name="Vilgalys R."/>
            <person name="Henrissat B."/>
            <person name="Grigoriev I.V."/>
            <person name="Hibbett D."/>
            <person name="Nagy L.G."/>
            <person name="Martin F.M."/>
        </authorList>
    </citation>
    <scope>NUCLEOTIDE SEQUENCE</scope>
    <source>
        <strain evidence="1">P2</strain>
    </source>
</reference>
<proteinExistence type="predicted"/>